<proteinExistence type="predicted"/>
<evidence type="ECO:0000313" key="4">
    <source>
        <dbReference type="Proteomes" id="UP000027222"/>
    </source>
</evidence>
<keyword evidence="2" id="KW-1133">Transmembrane helix</keyword>
<organism evidence="3 4">
    <name type="scientific">Galerina marginata (strain CBS 339.88)</name>
    <dbReference type="NCBI Taxonomy" id="685588"/>
    <lineage>
        <taxon>Eukaryota</taxon>
        <taxon>Fungi</taxon>
        <taxon>Dikarya</taxon>
        <taxon>Basidiomycota</taxon>
        <taxon>Agaricomycotina</taxon>
        <taxon>Agaricomycetes</taxon>
        <taxon>Agaricomycetidae</taxon>
        <taxon>Agaricales</taxon>
        <taxon>Agaricineae</taxon>
        <taxon>Strophariaceae</taxon>
        <taxon>Galerina</taxon>
    </lineage>
</organism>
<keyword evidence="2" id="KW-0812">Transmembrane</keyword>
<feature type="region of interest" description="Disordered" evidence="1">
    <location>
        <begin position="1"/>
        <end position="35"/>
    </location>
</feature>
<dbReference type="AlphaFoldDB" id="A0A067T9T3"/>
<reference evidence="4" key="1">
    <citation type="journal article" date="2014" name="Proc. Natl. Acad. Sci. U.S.A.">
        <title>Extensive sampling of basidiomycete genomes demonstrates inadequacy of the white-rot/brown-rot paradigm for wood decay fungi.</title>
        <authorList>
            <person name="Riley R."/>
            <person name="Salamov A.A."/>
            <person name="Brown D.W."/>
            <person name="Nagy L.G."/>
            <person name="Floudas D."/>
            <person name="Held B.W."/>
            <person name="Levasseur A."/>
            <person name="Lombard V."/>
            <person name="Morin E."/>
            <person name="Otillar R."/>
            <person name="Lindquist E.A."/>
            <person name="Sun H."/>
            <person name="LaButti K.M."/>
            <person name="Schmutz J."/>
            <person name="Jabbour D."/>
            <person name="Luo H."/>
            <person name="Baker S.E."/>
            <person name="Pisabarro A.G."/>
            <person name="Walton J.D."/>
            <person name="Blanchette R.A."/>
            <person name="Henrissat B."/>
            <person name="Martin F."/>
            <person name="Cullen D."/>
            <person name="Hibbett D.S."/>
            <person name="Grigoriev I.V."/>
        </authorList>
    </citation>
    <scope>NUCLEOTIDE SEQUENCE [LARGE SCALE GENOMIC DNA]</scope>
    <source>
        <strain evidence="4">CBS 339.88</strain>
    </source>
</reference>
<dbReference type="STRING" id="685588.A0A067T9T3"/>
<dbReference type="Proteomes" id="UP000027222">
    <property type="component" value="Unassembled WGS sequence"/>
</dbReference>
<feature type="transmembrane region" description="Helical" evidence="2">
    <location>
        <begin position="45"/>
        <end position="67"/>
    </location>
</feature>
<evidence type="ECO:0000313" key="3">
    <source>
        <dbReference type="EMBL" id="KDR79122.1"/>
    </source>
</evidence>
<dbReference type="HOGENOM" id="CLU_2277729_0_0_1"/>
<evidence type="ECO:0000256" key="2">
    <source>
        <dbReference type="SAM" id="Phobius"/>
    </source>
</evidence>
<keyword evidence="2" id="KW-0472">Membrane</keyword>
<accession>A0A067T9T3</accession>
<feature type="compositionally biased region" description="Basic and acidic residues" evidence="1">
    <location>
        <begin position="21"/>
        <end position="32"/>
    </location>
</feature>
<feature type="compositionally biased region" description="Polar residues" evidence="1">
    <location>
        <begin position="1"/>
        <end position="16"/>
    </location>
</feature>
<gene>
    <name evidence="3" type="ORF">GALMADRAFT_242994</name>
</gene>
<name>A0A067T9T3_GALM3</name>
<evidence type="ECO:0000256" key="1">
    <source>
        <dbReference type="SAM" id="MobiDB-lite"/>
    </source>
</evidence>
<keyword evidence="4" id="KW-1185">Reference proteome</keyword>
<sequence>MSNPTSSSPKFQTPSTAAMKETSDNLPPERKSQSMRKIVTPLSKVSLGTLIYVLVGLAALLSAYYGYREVQYKTAVGGWWNLALGRRPPEMKSGFADSSKPL</sequence>
<dbReference type="EMBL" id="KL142373">
    <property type="protein sequence ID" value="KDR79122.1"/>
    <property type="molecule type" value="Genomic_DNA"/>
</dbReference>
<protein>
    <submittedName>
        <fullName evidence="3">Uncharacterized protein</fullName>
    </submittedName>
</protein>
<dbReference type="OrthoDB" id="3199651at2759"/>